<reference evidence="2" key="1">
    <citation type="submission" date="2017-09" db="EMBL/GenBank/DDBJ databases">
        <title>Genome sequence of Nannocystis excedens DSM 71.</title>
        <authorList>
            <person name="Blom J."/>
        </authorList>
    </citation>
    <scope>NUCLEOTIDE SEQUENCE [LARGE SCALE GENOMIC DNA]</scope>
    <source>
        <strain evidence="2">type strain: E19</strain>
    </source>
</reference>
<dbReference type="OrthoDB" id="9794206at2"/>
<dbReference type="AlphaFoldDB" id="A0A2C9D2K7"/>
<evidence type="ECO:0000313" key="1">
    <source>
        <dbReference type="EMBL" id="SON54490.1"/>
    </source>
</evidence>
<dbReference type="CDD" id="cd16441">
    <property type="entry name" value="beta_Kdo_transferase_KpsS"/>
    <property type="match status" value="1"/>
</dbReference>
<dbReference type="RefSeq" id="WP_157775311.1">
    <property type="nucleotide sequence ID" value="NZ_LT960614.1"/>
</dbReference>
<keyword evidence="2" id="KW-1185">Reference proteome</keyword>
<gene>
    <name evidence="1" type="ORF">HDIA_0949</name>
</gene>
<evidence type="ECO:0000313" key="2">
    <source>
        <dbReference type="Proteomes" id="UP000223606"/>
    </source>
</evidence>
<dbReference type="Pfam" id="PF05159">
    <property type="entry name" value="Capsule_synth"/>
    <property type="match status" value="1"/>
</dbReference>
<dbReference type="InterPro" id="IPR007833">
    <property type="entry name" value="Capsule_polysaccharide_synth"/>
</dbReference>
<dbReference type="Proteomes" id="UP000223606">
    <property type="component" value="Chromosome 1"/>
</dbReference>
<protein>
    <submittedName>
        <fullName evidence="1">Capsule polysaccharide biosynthesis protein</fullName>
    </submittedName>
</protein>
<accession>A0A2C9D2K7</accession>
<proteinExistence type="predicted"/>
<dbReference type="KEGG" id="hdi:HDIA_0949"/>
<dbReference type="EMBL" id="LT960614">
    <property type="protein sequence ID" value="SON54490.1"/>
    <property type="molecule type" value="Genomic_DNA"/>
</dbReference>
<name>A0A2C9D2K7_9HYPH</name>
<sequence length="430" mass="48865">MDDCRRVLFLLGPTSPLWRELARGFEDAGHATHKILFSSGDVLWWRWRGGTVYWGTLSRWKDFLADYMRRHGITDLIYYADRHPYHIVAQRVARDLGVQPVVIENGYLRPDWLTVEIGGMGVYSRFPKDPDEILRHADCLPAPDLTVRYRHGYWREVISEISHHSISEALRFLHPFFRHGHYYHPWFEYLAGIPHVIGADRRAREAEEVVADLEASRRTFFLLALQMQGDHQIHSNSPFRHIGTMMEDVIASFAAHAPADALLVLKQHPYDNGWENWKKRMTAAATRHGVADRTLLIDGGDLHRLLAIARGCIVVNSTVGLHALRAGCPTKTLGIAIYDMPGLTHQGGLDGFWQEPGAIDQALLDAFVRLLADRIQVKGSFYHPQGRSVAVEEIVRRVCQRRVGGEGCDILPPPRLDDARRLGIPVDHSI</sequence>
<organism evidence="1 2">
    <name type="scientific">Hartmannibacter diazotrophicus</name>
    <dbReference type="NCBI Taxonomy" id="1482074"/>
    <lineage>
        <taxon>Bacteria</taxon>
        <taxon>Pseudomonadati</taxon>
        <taxon>Pseudomonadota</taxon>
        <taxon>Alphaproteobacteria</taxon>
        <taxon>Hyphomicrobiales</taxon>
        <taxon>Pleomorphomonadaceae</taxon>
        <taxon>Hartmannibacter</taxon>
    </lineage>
</organism>
<dbReference type="GO" id="GO:0000271">
    <property type="term" value="P:polysaccharide biosynthetic process"/>
    <property type="evidence" value="ECO:0007669"/>
    <property type="project" value="InterPro"/>
</dbReference>
<dbReference type="GO" id="GO:0015774">
    <property type="term" value="P:polysaccharide transport"/>
    <property type="evidence" value="ECO:0007669"/>
    <property type="project" value="InterPro"/>
</dbReference>